<evidence type="ECO:0000313" key="2">
    <source>
        <dbReference type="EMBL" id="EHY89969.1"/>
    </source>
</evidence>
<reference evidence="2 3" key="1">
    <citation type="journal article" date="2012" name="Stand. Genomic Sci.">
        <title>Genome sequence of the soil bacterium Saccharomonospora azurea type strain (NA-128(T)).</title>
        <authorList>
            <person name="Klenk H.P."/>
            <person name="Held B."/>
            <person name="Lucas S."/>
            <person name="Lapidus A."/>
            <person name="Copeland A."/>
            <person name="Hammon N."/>
            <person name="Pitluck S."/>
            <person name="Goodwin L.A."/>
            <person name="Han C."/>
            <person name="Tapia R."/>
            <person name="Brambilla E.M."/>
            <person name="Potter G."/>
            <person name="Land M."/>
            <person name="Ivanova N."/>
            <person name="Rohde M."/>
            <person name="Goker M."/>
            <person name="Detter J.C."/>
            <person name="Kyrpides N.C."/>
            <person name="Woyke T."/>
        </authorList>
    </citation>
    <scope>NUCLEOTIDE SEQUENCE [LARGE SCALE GENOMIC DNA]</scope>
    <source>
        <strain evidence="2 3">NA-128</strain>
    </source>
</reference>
<evidence type="ECO:0000313" key="3">
    <source>
        <dbReference type="Proteomes" id="UP000004705"/>
    </source>
</evidence>
<dbReference type="EMBL" id="CM001466">
    <property type="protein sequence ID" value="EHY89969.1"/>
    <property type="molecule type" value="Genomic_DNA"/>
</dbReference>
<sequence length="173" mass="18656">MNLDGPESTQEAQAPEARRAHALRLGAWGVLGAASVITLLAVLVVLGAFRNDQVIAENHGTATALVEQVMFDRTLIRYDTPDGVSHSPENGVLYPDGLTAGQLVRIEYDTTDPELAKVAGRTWLLTLLPVSTTLLFTWLVAGPLVWFLRSRLRTLSASSGPARTPETSVPRQG</sequence>
<dbReference type="Proteomes" id="UP000004705">
    <property type="component" value="Chromosome"/>
</dbReference>
<accession>H8GEQ8</accession>
<gene>
    <name evidence="2" type="ORF">SacazDRAFT_03087</name>
</gene>
<organism evidence="2 3">
    <name type="scientific">Saccharomonospora azurea NA-128</name>
    <dbReference type="NCBI Taxonomy" id="882081"/>
    <lineage>
        <taxon>Bacteria</taxon>
        <taxon>Bacillati</taxon>
        <taxon>Actinomycetota</taxon>
        <taxon>Actinomycetes</taxon>
        <taxon>Pseudonocardiales</taxon>
        <taxon>Pseudonocardiaceae</taxon>
        <taxon>Saccharomonospora</taxon>
    </lineage>
</organism>
<keyword evidence="1" id="KW-0472">Membrane</keyword>
<evidence type="ECO:0000256" key="1">
    <source>
        <dbReference type="SAM" id="Phobius"/>
    </source>
</evidence>
<dbReference type="HOGENOM" id="CLU_122360_1_0_11"/>
<keyword evidence="3" id="KW-1185">Reference proteome</keyword>
<feature type="transmembrane region" description="Helical" evidence="1">
    <location>
        <begin position="25"/>
        <end position="49"/>
    </location>
</feature>
<protein>
    <recommendedName>
        <fullName evidence="4">DUF3592 domain-containing protein</fullName>
    </recommendedName>
</protein>
<evidence type="ECO:0008006" key="4">
    <source>
        <dbReference type="Google" id="ProtNLM"/>
    </source>
</evidence>
<proteinExistence type="predicted"/>
<dbReference type="AlphaFoldDB" id="H8GEQ8"/>
<feature type="transmembrane region" description="Helical" evidence="1">
    <location>
        <begin position="123"/>
        <end position="148"/>
    </location>
</feature>
<dbReference type="RefSeq" id="WP_005443066.1">
    <property type="nucleotide sequence ID" value="NZ_CM001466.1"/>
</dbReference>
<name>H8GEQ8_9PSEU</name>
<keyword evidence="1" id="KW-0812">Transmembrane</keyword>
<keyword evidence="1" id="KW-1133">Transmembrane helix</keyword>
<dbReference type="OrthoDB" id="4426042at2"/>